<reference evidence="2 3" key="2">
    <citation type="submission" date="2019-07" db="EMBL/GenBank/DDBJ databases">
        <authorList>
            <person name="Huang Y."/>
        </authorList>
    </citation>
    <scope>NUCLEOTIDE SEQUENCE [LARGE SCALE GENOMIC DNA]</scope>
    <source>
        <strain evidence="2 3">HY188</strain>
    </source>
</reference>
<gene>
    <name evidence="2" type="ORF">FO059_04240</name>
</gene>
<dbReference type="Proteomes" id="UP000317344">
    <property type="component" value="Chromosome"/>
</dbReference>
<dbReference type="PANTHER" id="PTHR43264">
    <property type="match status" value="1"/>
</dbReference>
<proteinExistence type="predicted"/>
<feature type="chain" id="PRO_5039502682" description="Inosine-uridine preferring nucleoside hydrolase" evidence="1">
    <location>
        <begin position="30"/>
        <end position="406"/>
    </location>
</feature>
<name>A0A516X0T2_9ACTN</name>
<dbReference type="Gene3D" id="3.90.245.10">
    <property type="entry name" value="Ribonucleoside hydrolase-like"/>
    <property type="match status" value="1"/>
</dbReference>
<dbReference type="OrthoDB" id="514320at2"/>
<evidence type="ECO:0008006" key="4">
    <source>
        <dbReference type="Google" id="ProtNLM"/>
    </source>
</evidence>
<feature type="signal peptide" evidence="1">
    <location>
        <begin position="1"/>
        <end position="29"/>
    </location>
</feature>
<dbReference type="GO" id="GO:0016799">
    <property type="term" value="F:hydrolase activity, hydrolyzing N-glycosyl compounds"/>
    <property type="evidence" value="ECO:0007669"/>
    <property type="project" value="InterPro"/>
</dbReference>
<dbReference type="RefSeq" id="WP_143906644.1">
    <property type="nucleotide sequence ID" value="NZ_CP041765.1"/>
</dbReference>
<dbReference type="SUPFAM" id="SSF53590">
    <property type="entry name" value="Nucleoside hydrolase"/>
    <property type="match status" value="1"/>
</dbReference>
<reference evidence="2 3" key="1">
    <citation type="submission" date="2019-07" db="EMBL/GenBank/DDBJ databases">
        <title>Tomitella cavernea sp. nov., an actinomycete isolated from soil.</title>
        <authorList>
            <person name="Cheng J."/>
        </authorList>
    </citation>
    <scope>NUCLEOTIDE SEQUENCE [LARGE SCALE GENOMIC DNA]</scope>
    <source>
        <strain evidence="2 3">HY188</strain>
    </source>
</reference>
<evidence type="ECO:0000313" key="3">
    <source>
        <dbReference type="Proteomes" id="UP000317344"/>
    </source>
</evidence>
<accession>A0A516X0T2</accession>
<keyword evidence="3" id="KW-1185">Reference proteome</keyword>
<sequence>MKRDRIRALLLTALVAGVLLAMFAGTGQAAADSGDRAAVPVPKLILDGDVGPDPCDFSTLAMAHNLDRSGEIDLLGVMSTMPEASNVEVIDIFNRWYGDRIPIGTFKDPSDRGYAQTVQPASDLANTMFPASRTIAAEYSGWHPETAATAADSVTLYRRLLSAEPDRSVTIMTQGQLYNIKALLSSGPDEYSPLDGMDLVRAKVSRFVMMIGAFGGPMTIDVAARLEADYDRPPNSFFPQALSQRATTGNGIGAEYNAQAWYPGLTQSVFQKLDELPTPKILLGNEQGFQVPTGDAYNKFSVDHPVRMGYYVNNLANAVGSKVAYNNPAYDEIALLYVARGAGGFLQENAGHARFSHFGTSTWADTPASGHIRLTLRPGANDDHELSDLIEGLVLGPESTWHGPAA</sequence>
<protein>
    <recommendedName>
        <fullName evidence="4">Inosine-uridine preferring nucleoside hydrolase</fullName>
    </recommendedName>
</protein>
<dbReference type="EMBL" id="CP041765">
    <property type="protein sequence ID" value="QDQ96699.1"/>
    <property type="molecule type" value="Genomic_DNA"/>
</dbReference>
<dbReference type="AlphaFoldDB" id="A0A516X0T2"/>
<organism evidence="2 3">
    <name type="scientific">Tomitella fengzijianii</name>
    <dbReference type="NCBI Taxonomy" id="2597660"/>
    <lineage>
        <taxon>Bacteria</taxon>
        <taxon>Bacillati</taxon>
        <taxon>Actinomycetota</taxon>
        <taxon>Actinomycetes</taxon>
        <taxon>Mycobacteriales</taxon>
        <taxon>Tomitella</taxon>
    </lineage>
</organism>
<dbReference type="KEGG" id="toy:FO059_04240"/>
<dbReference type="InterPro" id="IPR036452">
    <property type="entry name" value="Ribo_hydro-like"/>
</dbReference>
<keyword evidence="1" id="KW-0732">Signal</keyword>
<dbReference type="PANTHER" id="PTHR43264:SF1">
    <property type="entry name" value="INOSINE_URIDINE-PREFERRING NUCLEOSIDE HYDROLASE DOMAIN-CONTAINING PROTEIN"/>
    <property type="match status" value="1"/>
</dbReference>
<evidence type="ECO:0000256" key="1">
    <source>
        <dbReference type="SAM" id="SignalP"/>
    </source>
</evidence>
<evidence type="ECO:0000313" key="2">
    <source>
        <dbReference type="EMBL" id="QDQ96699.1"/>
    </source>
</evidence>